<dbReference type="GO" id="GO:0006338">
    <property type="term" value="P:chromatin remodeling"/>
    <property type="evidence" value="ECO:0007669"/>
    <property type="project" value="InterPro"/>
</dbReference>
<evidence type="ECO:0000256" key="7">
    <source>
        <dbReference type="ARBA" id="ARBA00023242"/>
    </source>
</evidence>
<evidence type="ECO:0000256" key="5">
    <source>
        <dbReference type="ARBA" id="ARBA00023117"/>
    </source>
</evidence>
<dbReference type="GO" id="GO:0016586">
    <property type="term" value="C:RSC-type complex"/>
    <property type="evidence" value="ECO:0007669"/>
    <property type="project" value="InterPro"/>
</dbReference>
<evidence type="ECO:0000313" key="11">
    <source>
        <dbReference type="EMBL" id="GFQ90242.1"/>
    </source>
</evidence>
<comment type="caution">
    <text evidence="11">The sequence shown here is derived from an EMBL/GenBank/DDBJ whole genome shotgun (WGS) entry which is preliminary data.</text>
</comment>
<dbReference type="PANTHER" id="PTHR16062:SF19">
    <property type="entry name" value="PROTEIN POLYBROMO-1"/>
    <property type="match status" value="1"/>
</dbReference>
<dbReference type="SUPFAM" id="SSF47370">
    <property type="entry name" value="Bromodomain"/>
    <property type="match status" value="1"/>
</dbReference>
<protein>
    <submittedName>
        <fullName evidence="11">Protein polybromo-1</fullName>
    </submittedName>
</protein>
<feature type="compositionally biased region" description="Basic and acidic residues" evidence="9">
    <location>
        <begin position="13"/>
        <end position="28"/>
    </location>
</feature>
<evidence type="ECO:0000256" key="3">
    <source>
        <dbReference type="ARBA" id="ARBA00022853"/>
    </source>
</evidence>
<dbReference type="SMART" id="SM00297">
    <property type="entry name" value="BROMO"/>
    <property type="match status" value="1"/>
</dbReference>
<dbReference type="OrthoDB" id="10009055at2759"/>
<evidence type="ECO:0000256" key="6">
    <source>
        <dbReference type="ARBA" id="ARBA00023163"/>
    </source>
</evidence>
<accession>A0A8X6I9L3</accession>
<keyword evidence="5 8" id="KW-0103">Bromodomain</keyword>
<dbReference type="PROSITE" id="PS00633">
    <property type="entry name" value="BROMODOMAIN_1"/>
    <property type="match status" value="1"/>
</dbReference>
<keyword evidence="7" id="KW-0539">Nucleus</keyword>
<name>A0A8X6I9L3_TRICU</name>
<evidence type="ECO:0000259" key="10">
    <source>
        <dbReference type="PROSITE" id="PS50014"/>
    </source>
</evidence>
<dbReference type="Pfam" id="PF00439">
    <property type="entry name" value="Bromodomain"/>
    <property type="match status" value="1"/>
</dbReference>
<evidence type="ECO:0000256" key="8">
    <source>
        <dbReference type="PROSITE-ProRule" id="PRU00035"/>
    </source>
</evidence>
<evidence type="ECO:0000313" key="12">
    <source>
        <dbReference type="Proteomes" id="UP000887116"/>
    </source>
</evidence>
<feature type="region of interest" description="Disordered" evidence="9">
    <location>
        <begin position="1"/>
        <end position="28"/>
    </location>
</feature>
<dbReference type="GO" id="GO:0003682">
    <property type="term" value="F:chromatin binding"/>
    <property type="evidence" value="ECO:0007669"/>
    <property type="project" value="TreeGrafter"/>
</dbReference>
<dbReference type="Gene3D" id="1.20.920.10">
    <property type="entry name" value="Bromodomain-like"/>
    <property type="match status" value="1"/>
</dbReference>
<proteinExistence type="predicted"/>
<dbReference type="InterPro" id="IPR001487">
    <property type="entry name" value="Bromodomain"/>
</dbReference>
<dbReference type="Proteomes" id="UP000887116">
    <property type="component" value="Unassembled WGS sequence"/>
</dbReference>
<sequence length="174" mass="20158">MPKRKKISITSEEGSKDGSESSKRRKSKLDPVEVCHELYETIRNHRTEDGHLLCESFIRAPNRRSVADYYDIITTPIDLSKIQQKLKTEAYVDVNQISADMELMVNNAKSYYKKNTPEYIEMPVIYGMCLLMPKQIYYLVMAVKMKINLVKLTMTEAASVVRKRVLMRSCLLLL</sequence>
<keyword evidence="4" id="KW-0805">Transcription regulation</keyword>
<evidence type="ECO:0000256" key="4">
    <source>
        <dbReference type="ARBA" id="ARBA00023015"/>
    </source>
</evidence>
<keyword evidence="12" id="KW-1185">Reference proteome</keyword>
<dbReference type="PROSITE" id="PS50014">
    <property type="entry name" value="BROMODOMAIN_2"/>
    <property type="match status" value="1"/>
</dbReference>
<organism evidence="11 12">
    <name type="scientific">Trichonephila clavata</name>
    <name type="common">Joro spider</name>
    <name type="synonym">Nephila clavata</name>
    <dbReference type="NCBI Taxonomy" id="2740835"/>
    <lineage>
        <taxon>Eukaryota</taxon>
        <taxon>Metazoa</taxon>
        <taxon>Ecdysozoa</taxon>
        <taxon>Arthropoda</taxon>
        <taxon>Chelicerata</taxon>
        <taxon>Arachnida</taxon>
        <taxon>Araneae</taxon>
        <taxon>Araneomorphae</taxon>
        <taxon>Entelegynae</taxon>
        <taxon>Araneoidea</taxon>
        <taxon>Nephilidae</taxon>
        <taxon>Trichonephila</taxon>
    </lineage>
</organism>
<dbReference type="InterPro" id="IPR018359">
    <property type="entry name" value="Bromodomain_CS"/>
</dbReference>
<feature type="domain" description="Bromo" evidence="10">
    <location>
        <begin position="49"/>
        <end position="119"/>
    </location>
</feature>
<keyword evidence="3" id="KW-0156">Chromatin regulator</keyword>
<dbReference type="PRINTS" id="PR00503">
    <property type="entry name" value="BROMODOMAIN"/>
</dbReference>
<dbReference type="EMBL" id="BMAO01033528">
    <property type="protein sequence ID" value="GFQ90242.1"/>
    <property type="molecule type" value="Genomic_DNA"/>
</dbReference>
<keyword evidence="2" id="KW-0677">Repeat</keyword>
<dbReference type="PANTHER" id="PTHR16062">
    <property type="entry name" value="SWI/SNF-RELATED"/>
    <property type="match status" value="1"/>
</dbReference>
<evidence type="ECO:0000256" key="9">
    <source>
        <dbReference type="SAM" id="MobiDB-lite"/>
    </source>
</evidence>
<dbReference type="GO" id="GO:0006368">
    <property type="term" value="P:transcription elongation by RNA polymerase II"/>
    <property type="evidence" value="ECO:0007669"/>
    <property type="project" value="TreeGrafter"/>
</dbReference>
<evidence type="ECO:0000256" key="2">
    <source>
        <dbReference type="ARBA" id="ARBA00022737"/>
    </source>
</evidence>
<comment type="subcellular location">
    <subcellularLocation>
        <location evidence="1">Nucleus</location>
    </subcellularLocation>
</comment>
<dbReference type="InterPro" id="IPR036427">
    <property type="entry name" value="Bromodomain-like_sf"/>
</dbReference>
<dbReference type="AlphaFoldDB" id="A0A8X6I9L3"/>
<gene>
    <name evidence="11" type="primary">PBRM1</name>
    <name evidence="11" type="ORF">TNCT_147971</name>
</gene>
<reference evidence="11" key="1">
    <citation type="submission" date="2020-07" db="EMBL/GenBank/DDBJ databases">
        <title>Multicomponent nature underlies the extraordinary mechanical properties of spider dragline silk.</title>
        <authorList>
            <person name="Kono N."/>
            <person name="Nakamura H."/>
            <person name="Mori M."/>
            <person name="Yoshida Y."/>
            <person name="Ohtoshi R."/>
            <person name="Malay A.D."/>
            <person name="Moran D.A.P."/>
            <person name="Tomita M."/>
            <person name="Numata K."/>
            <person name="Arakawa K."/>
        </authorList>
    </citation>
    <scope>NUCLEOTIDE SEQUENCE</scope>
</reference>
<keyword evidence="6" id="KW-0804">Transcription</keyword>
<evidence type="ECO:0000256" key="1">
    <source>
        <dbReference type="ARBA" id="ARBA00004123"/>
    </source>
</evidence>
<dbReference type="InterPro" id="IPR037382">
    <property type="entry name" value="Rsc/polybromo"/>
</dbReference>